<evidence type="ECO:0000259" key="1">
    <source>
        <dbReference type="Pfam" id="PF03367"/>
    </source>
</evidence>
<sequence>MDSENKDNGENLPVEIETNMECPVCSSKLTLVYYTTEISFERTIYLQSYFCKKCFYKKSEVM</sequence>
<dbReference type="Gene3D" id="2.20.25.420">
    <property type="entry name" value="ZPR1, zinc finger domain"/>
    <property type="match status" value="1"/>
</dbReference>
<reference evidence="2" key="2">
    <citation type="journal article" date="2014" name="ISME J.">
        <title>Microbial stratification in low pH oxic and suboxic macroscopic growths along an acid mine drainage.</title>
        <authorList>
            <person name="Mendez-Garcia C."/>
            <person name="Mesa V."/>
            <person name="Sprenger R.R."/>
            <person name="Richter M."/>
            <person name="Diez M.S."/>
            <person name="Solano J."/>
            <person name="Bargiela R."/>
            <person name="Golyshina O.V."/>
            <person name="Manteca A."/>
            <person name="Ramos J.L."/>
            <person name="Gallego J.R."/>
            <person name="Llorente I."/>
            <person name="Martins Dos Santos V.A."/>
            <person name="Jensen O.N."/>
            <person name="Pelaez A.I."/>
            <person name="Sanchez J."/>
            <person name="Ferrer M."/>
        </authorList>
    </citation>
    <scope>NUCLEOTIDE SEQUENCE</scope>
</reference>
<dbReference type="InterPro" id="IPR004457">
    <property type="entry name" value="Znf_ZPR1"/>
</dbReference>
<dbReference type="AlphaFoldDB" id="T1AGD8"/>
<name>T1AGD8_9ZZZZ</name>
<evidence type="ECO:0000313" key="2">
    <source>
        <dbReference type="EMBL" id="EQD56237.1"/>
    </source>
</evidence>
<dbReference type="Pfam" id="PF03367">
    <property type="entry name" value="Zn_ribbon_ZPR1"/>
    <property type="match status" value="1"/>
</dbReference>
<dbReference type="GO" id="GO:0008270">
    <property type="term" value="F:zinc ion binding"/>
    <property type="evidence" value="ECO:0007669"/>
    <property type="project" value="InterPro"/>
</dbReference>
<proteinExistence type="predicted"/>
<protein>
    <submittedName>
        <fullName evidence="2">C4-type Zn finger protein</fullName>
    </submittedName>
</protein>
<feature type="non-terminal residue" evidence="2">
    <location>
        <position position="62"/>
    </location>
</feature>
<accession>T1AGD8</accession>
<organism evidence="2">
    <name type="scientific">mine drainage metagenome</name>
    <dbReference type="NCBI Taxonomy" id="410659"/>
    <lineage>
        <taxon>unclassified sequences</taxon>
        <taxon>metagenomes</taxon>
        <taxon>ecological metagenomes</taxon>
    </lineage>
</organism>
<dbReference type="EMBL" id="AUZX01008357">
    <property type="protein sequence ID" value="EQD56237.1"/>
    <property type="molecule type" value="Genomic_DNA"/>
</dbReference>
<reference evidence="2" key="1">
    <citation type="submission" date="2013-08" db="EMBL/GenBank/DDBJ databases">
        <authorList>
            <person name="Mendez C."/>
            <person name="Richter M."/>
            <person name="Ferrer M."/>
            <person name="Sanchez J."/>
        </authorList>
    </citation>
    <scope>NUCLEOTIDE SEQUENCE</scope>
</reference>
<gene>
    <name evidence="2" type="ORF">B1A_11642</name>
</gene>
<feature type="domain" description="Zinc finger ZPR1-type" evidence="1">
    <location>
        <begin position="16"/>
        <end position="61"/>
    </location>
</feature>
<dbReference type="InterPro" id="IPR042452">
    <property type="entry name" value="ZPR1_Znf1/2"/>
</dbReference>
<comment type="caution">
    <text evidence="2">The sequence shown here is derived from an EMBL/GenBank/DDBJ whole genome shotgun (WGS) entry which is preliminary data.</text>
</comment>